<dbReference type="Proteomes" id="UP000552045">
    <property type="component" value="Unassembled WGS sequence"/>
</dbReference>
<reference evidence="2 3" key="1">
    <citation type="submission" date="2020-07" db="EMBL/GenBank/DDBJ databases">
        <title>Sequencing the genomes of 1000 actinobacteria strains.</title>
        <authorList>
            <person name="Klenk H.-P."/>
        </authorList>
    </citation>
    <scope>NUCLEOTIDE SEQUENCE [LARGE SCALE GENOMIC DNA]</scope>
    <source>
        <strain evidence="2 3">DSM 22185</strain>
    </source>
</reference>
<accession>A0A7Y9JQB2</accession>
<dbReference type="AlphaFoldDB" id="A0A7Y9JQB2"/>
<feature type="region of interest" description="Disordered" evidence="1">
    <location>
        <begin position="1"/>
        <end position="27"/>
    </location>
</feature>
<sequence length="57" mass="6127">MSTTAPTGREPTAPDDHPRSARAHRAASPLELLVAPLVLIVGHEIHERGTPVARDRV</sequence>
<gene>
    <name evidence="2" type="ORF">BKA02_002564</name>
</gene>
<protein>
    <submittedName>
        <fullName evidence="2">Uncharacterized protein</fullName>
    </submittedName>
</protein>
<name>A0A7Y9JQB2_9MICO</name>
<evidence type="ECO:0000313" key="2">
    <source>
        <dbReference type="EMBL" id="NYD55509.1"/>
    </source>
</evidence>
<dbReference type="RefSeq" id="WP_179434610.1">
    <property type="nucleotide sequence ID" value="NZ_BAABLC010000004.1"/>
</dbReference>
<evidence type="ECO:0000313" key="3">
    <source>
        <dbReference type="Proteomes" id="UP000552045"/>
    </source>
</evidence>
<evidence type="ECO:0000256" key="1">
    <source>
        <dbReference type="SAM" id="MobiDB-lite"/>
    </source>
</evidence>
<keyword evidence="3" id="KW-1185">Reference proteome</keyword>
<proteinExistence type="predicted"/>
<dbReference type="EMBL" id="JACCBH010000001">
    <property type="protein sequence ID" value="NYD55509.1"/>
    <property type="molecule type" value="Genomic_DNA"/>
</dbReference>
<organism evidence="2 3">
    <name type="scientific">Microbacterium pseudoresistens</name>
    <dbReference type="NCBI Taxonomy" id="640634"/>
    <lineage>
        <taxon>Bacteria</taxon>
        <taxon>Bacillati</taxon>
        <taxon>Actinomycetota</taxon>
        <taxon>Actinomycetes</taxon>
        <taxon>Micrococcales</taxon>
        <taxon>Microbacteriaceae</taxon>
        <taxon>Microbacterium</taxon>
    </lineage>
</organism>
<comment type="caution">
    <text evidence="2">The sequence shown here is derived from an EMBL/GenBank/DDBJ whole genome shotgun (WGS) entry which is preliminary data.</text>
</comment>